<evidence type="ECO:0000313" key="2">
    <source>
        <dbReference type="EMBL" id="OEK04347.1"/>
    </source>
</evidence>
<dbReference type="InterPro" id="IPR016181">
    <property type="entry name" value="Acyl_CoA_acyltransferase"/>
</dbReference>
<accession>A0A1E5SZ74</accession>
<dbReference type="SUPFAM" id="SSF55729">
    <property type="entry name" value="Acyl-CoA N-acyltransferases (Nat)"/>
    <property type="match status" value="1"/>
</dbReference>
<dbReference type="PANTHER" id="PTHR43617:SF38">
    <property type="entry name" value="N-ACETYLTRANSFERASE DOMAIN-CONTAINING PROTEIN"/>
    <property type="match status" value="1"/>
</dbReference>
<dbReference type="InterPro" id="IPR050276">
    <property type="entry name" value="MshD_Acetyltransferase"/>
</dbReference>
<protein>
    <recommendedName>
        <fullName evidence="1">N-acetyltransferase domain-containing protein</fullName>
    </recommendedName>
</protein>
<reference evidence="2 3" key="1">
    <citation type="submission" date="2016-08" db="EMBL/GenBank/DDBJ databases">
        <title>Draft genome of Fabibacter sp. strain SK-8.</title>
        <authorList>
            <person name="Wong S.-K."/>
            <person name="Hamasaki K."/>
            <person name="Yoshizawa S."/>
        </authorList>
    </citation>
    <scope>NUCLEOTIDE SEQUENCE [LARGE SCALE GENOMIC DNA]</scope>
    <source>
        <strain evidence="2 3">SK-8</strain>
    </source>
</reference>
<dbReference type="Pfam" id="PF00583">
    <property type="entry name" value="Acetyltransf_1"/>
    <property type="match status" value="1"/>
</dbReference>
<sequence length="158" mass="18171">MNDSLIISKLEENEFERLSELVILFNEVFDEYNKVASDRQLKKLLKKADFLAIVAVKQGKIIGGLTAYELAKYYTDKSELYIYDIAVKTKFQNQGIGKQLIEYLKDYSVKNGIEGIFVEAHSDDESAVKFYESTFGESEKVDHFNFEIKITGNNENKI</sequence>
<gene>
    <name evidence="2" type="ORF">BFP71_12760</name>
</gene>
<dbReference type="EMBL" id="MDGQ01000005">
    <property type="protein sequence ID" value="OEK04347.1"/>
    <property type="molecule type" value="Genomic_DNA"/>
</dbReference>
<evidence type="ECO:0000313" key="3">
    <source>
        <dbReference type="Proteomes" id="UP000095552"/>
    </source>
</evidence>
<feature type="domain" description="N-acetyltransferase" evidence="1">
    <location>
        <begin position="5"/>
        <end position="153"/>
    </location>
</feature>
<evidence type="ECO:0000259" key="1">
    <source>
        <dbReference type="PROSITE" id="PS51186"/>
    </source>
</evidence>
<dbReference type="GO" id="GO:0016747">
    <property type="term" value="F:acyltransferase activity, transferring groups other than amino-acyl groups"/>
    <property type="evidence" value="ECO:0007669"/>
    <property type="project" value="InterPro"/>
</dbReference>
<dbReference type="Gene3D" id="3.40.630.30">
    <property type="match status" value="1"/>
</dbReference>
<dbReference type="CDD" id="cd04301">
    <property type="entry name" value="NAT_SF"/>
    <property type="match status" value="1"/>
</dbReference>
<dbReference type="AlphaFoldDB" id="A0A1E5SZ74"/>
<dbReference type="PANTHER" id="PTHR43617">
    <property type="entry name" value="L-AMINO ACID N-ACETYLTRANSFERASE"/>
    <property type="match status" value="1"/>
</dbReference>
<dbReference type="STRING" id="1563681.BFP71_12760"/>
<dbReference type="RefSeq" id="WP_069835852.1">
    <property type="nucleotide sequence ID" value="NZ_MDGQ01000005.1"/>
</dbReference>
<organism evidence="2 3">
    <name type="scientific">Roseivirga misakiensis</name>
    <dbReference type="NCBI Taxonomy" id="1563681"/>
    <lineage>
        <taxon>Bacteria</taxon>
        <taxon>Pseudomonadati</taxon>
        <taxon>Bacteroidota</taxon>
        <taxon>Cytophagia</taxon>
        <taxon>Cytophagales</taxon>
        <taxon>Roseivirgaceae</taxon>
        <taxon>Roseivirga</taxon>
    </lineage>
</organism>
<keyword evidence="3" id="KW-1185">Reference proteome</keyword>
<dbReference type="InterPro" id="IPR000182">
    <property type="entry name" value="GNAT_dom"/>
</dbReference>
<dbReference type="OrthoDB" id="9797178at2"/>
<proteinExistence type="predicted"/>
<name>A0A1E5SZ74_9BACT</name>
<dbReference type="PROSITE" id="PS51186">
    <property type="entry name" value="GNAT"/>
    <property type="match status" value="1"/>
</dbReference>
<dbReference type="Proteomes" id="UP000095552">
    <property type="component" value="Unassembled WGS sequence"/>
</dbReference>
<comment type="caution">
    <text evidence="2">The sequence shown here is derived from an EMBL/GenBank/DDBJ whole genome shotgun (WGS) entry which is preliminary data.</text>
</comment>